<dbReference type="EMBL" id="JACHLN010000003">
    <property type="protein sequence ID" value="MBB4839831.1"/>
    <property type="molecule type" value="Genomic_DNA"/>
</dbReference>
<name>A0A7W7K2F9_9SPHN</name>
<accession>A0A7W7K2F9</accession>
<gene>
    <name evidence="1" type="ORF">HNP52_002923</name>
</gene>
<organism evidence="1 2">
    <name type="scientific">Sphingomonas kyeonggiensis</name>
    <dbReference type="NCBI Taxonomy" id="1268553"/>
    <lineage>
        <taxon>Bacteria</taxon>
        <taxon>Pseudomonadati</taxon>
        <taxon>Pseudomonadota</taxon>
        <taxon>Alphaproteobacteria</taxon>
        <taxon>Sphingomonadales</taxon>
        <taxon>Sphingomonadaceae</taxon>
        <taxon>Sphingomonas</taxon>
    </lineage>
</organism>
<evidence type="ECO:0000313" key="2">
    <source>
        <dbReference type="Proteomes" id="UP000575241"/>
    </source>
</evidence>
<keyword evidence="2" id="KW-1185">Reference proteome</keyword>
<dbReference type="RefSeq" id="WP_184168372.1">
    <property type="nucleotide sequence ID" value="NZ_JACHLN010000003.1"/>
</dbReference>
<dbReference type="Proteomes" id="UP000575241">
    <property type="component" value="Unassembled WGS sequence"/>
</dbReference>
<comment type="caution">
    <text evidence="1">The sequence shown here is derived from an EMBL/GenBank/DDBJ whole genome shotgun (WGS) entry which is preliminary data.</text>
</comment>
<reference evidence="1 2" key="1">
    <citation type="submission" date="2020-08" db="EMBL/GenBank/DDBJ databases">
        <title>Functional genomics of gut bacteria from endangered species of beetles.</title>
        <authorList>
            <person name="Carlos-Shanley C."/>
        </authorList>
    </citation>
    <scope>NUCLEOTIDE SEQUENCE [LARGE SCALE GENOMIC DNA]</scope>
    <source>
        <strain evidence="1 2">S00224</strain>
    </source>
</reference>
<protein>
    <submittedName>
        <fullName evidence="1">Uncharacterized protein</fullName>
    </submittedName>
</protein>
<dbReference type="AlphaFoldDB" id="A0A7W7K2F9"/>
<evidence type="ECO:0000313" key="1">
    <source>
        <dbReference type="EMBL" id="MBB4839831.1"/>
    </source>
</evidence>
<proteinExistence type="predicted"/>
<sequence>MDFSYAEQLLAIYIENARRVLVAHFGVDRAERSFFDVVELLREEPKLSSLFLQAVRDSFIKHDPRSLDEGVLPRELVEVATHELRWPEFGEIARERIELKFGGDQRLAASDPAMAVLAAYDPAWEDREFYRKYREQGAA</sequence>